<organism evidence="8 9">
    <name type="scientific">Malassezia globosa (strain ATCC MYA-4612 / CBS 7966)</name>
    <name type="common">Dandruff-associated fungus</name>
    <dbReference type="NCBI Taxonomy" id="425265"/>
    <lineage>
        <taxon>Eukaryota</taxon>
        <taxon>Fungi</taxon>
        <taxon>Dikarya</taxon>
        <taxon>Basidiomycota</taxon>
        <taxon>Ustilaginomycotina</taxon>
        <taxon>Malasseziomycetes</taxon>
        <taxon>Malasseziales</taxon>
        <taxon>Malasseziaceae</taxon>
        <taxon>Malassezia</taxon>
    </lineage>
</organism>
<feature type="transmembrane region" description="Helical" evidence="7">
    <location>
        <begin position="232"/>
        <end position="255"/>
    </location>
</feature>
<name>A8PXE2_MALGO</name>
<evidence type="ECO:0000256" key="7">
    <source>
        <dbReference type="SAM" id="Phobius"/>
    </source>
</evidence>
<dbReference type="GeneID" id="5855542"/>
<evidence type="ECO:0000256" key="4">
    <source>
        <dbReference type="ARBA" id="ARBA00022989"/>
    </source>
</evidence>
<sequence length="362" mass="41620">MVLVMNLTSFAWSCYDGQLRTEAECDKEQRYERITKMPSFLEFFGYCFYFPGVLVGPSTRFHEYQLWASGKLYGPRMVPPPGRIVESLRETFTAVLALVLMIWGSGTYSYMRLTDYSDAVHTWPLWKRWVFIQVCGLVARFQYYGVWSLSNAGCILSGLAYNGIDPVTSKTKWTRCKNVYVAKLEFAHNWKELLDAWNSNTNIWLRECVYKRLAGNSKPKFGSFMGTFLASAAWHGIAPGYYIAFVTAALCQWVARSLRKYVRPIFYADPRRPDPTWFTMGQYTLAQNVYATLSNFVTITSVNYAVISFFTLSLRNSLGAYRAVYWHYHILVLFGIAAFRLGLGKPLRAWHVAPTPPMKKAQ</sequence>
<evidence type="ECO:0000256" key="1">
    <source>
        <dbReference type="ARBA" id="ARBA00004141"/>
    </source>
</evidence>
<dbReference type="FunCoup" id="A8PXE2">
    <property type="interactions" value="129"/>
</dbReference>
<dbReference type="OMA" id="YVVMQAA"/>
<dbReference type="GO" id="GO:0003841">
    <property type="term" value="F:1-acylglycerol-3-phosphate O-acyltransferase activity"/>
    <property type="evidence" value="ECO:0007669"/>
    <property type="project" value="TreeGrafter"/>
</dbReference>
<dbReference type="InterPro" id="IPR004299">
    <property type="entry name" value="MBOAT_fam"/>
</dbReference>
<keyword evidence="5 7" id="KW-0472">Membrane</keyword>
<evidence type="ECO:0000256" key="3">
    <source>
        <dbReference type="ARBA" id="ARBA00022692"/>
    </source>
</evidence>
<evidence type="ECO:0000256" key="2">
    <source>
        <dbReference type="ARBA" id="ARBA00022679"/>
    </source>
</evidence>
<dbReference type="AlphaFoldDB" id="A8PXE2"/>
<feature type="transmembrane region" description="Helical" evidence="7">
    <location>
        <begin position="324"/>
        <end position="343"/>
    </location>
</feature>
<accession>A8PXE2</accession>
<dbReference type="InterPro" id="IPR049941">
    <property type="entry name" value="LPLAT_7/PORCN-like"/>
</dbReference>
<feature type="transmembrane region" description="Helical" evidence="7">
    <location>
        <begin position="289"/>
        <end position="312"/>
    </location>
</feature>
<dbReference type="GO" id="GO:0030258">
    <property type="term" value="P:lipid modification"/>
    <property type="evidence" value="ECO:0007669"/>
    <property type="project" value="TreeGrafter"/>
</dbReference>
<dbReference type="Proteomes" id="UP000008837">
    <property type="component" value="Unassembled WGS sequence"/>
</dbReference>
<dbReference type="VEuPathDB" id="FungiDB:MGL_1418"/>
<dbReference type="PANTHER" id="PTHR13906:SF4">
    <property type="entry name" value="LYSOPHOSPHOLIPID ACYLTRANSFERASE 6"/>
    <property type="match status" value="1"/>
</dbReference>
<comment type="subcellular location">
    <subcellularLocation>
        <location evidence="1">Membrane</location>
        <topology evidence="1">Multi-pass membrane protein</topology>
    </subcellularLocation>
</comment>
<evidence type="ECO:0000256" key="5">
    <source>
        <dbReference type="ARBA" id="ARBA00023136"/>
    </source>
</evidence>
<evidence type="ECO:0000256" key="6">
    <source>
        <dbReference type="ARBA" id="ARBA00023315"/>
    </source>
</evidence>
<keyword evidence="6" id="KW-0012">Acyltransferase</keyword>
<evidence type="ECO:0000313" key="9">
    <source>
        <dbReference type="Proteomes" id="UP000008837"/>
    </source>
</evidence>
<keyword evidence="4 7" id="KW-1133">Transmembrane helix</keyword>
<proteinExistence type="predicted"/>
<dbReference type="OrthoDB" id="286734at2759"/>
<keyword evidence="9" id="KW-1185">Reference proteome</keyword>
<comment type="caution">
    <text evidence="8">The sequence shown here is derived from an EMBL/GenBank/DDBJ whole genome shotgun (WGS) entry which is preliminary data.</text>
</comment>
<dbReference type="STRING" id="425265.A8PXE2"/>
<dbReference type="EMBL" id="AAYY01000004">
    <property type="protein sequence ID" value="EDP44021.1"/>
    <property type="molecule type" value="Genomic_DNA"/>
</dbReference>
<dbReference type="RefSeq" id="XP_001731235.1">
    <property type="nucleotide sequence ID" value="XM_001731183.1"/>
</dbReference>
<dbReference type="KEGG" id="mgl:MGL_1418"/>
<gene>
    <name evidence="8" type="ORF">MGL_1418</name>
</gene>
<dbReference type="GO" id="GO:0046474">
    <property type="term" value="P:glycerophospholipid biosynthetic process"/>
    <property type="evidence" value="ECO:0007669"/>
    <property type="project" value="TreeGrafter"/>
</dbReference>
<dbReference type="InParanoid" id="A8PXE2"/>
<keyword evidence="2" id="KW-0808">Transferase</keyword>
<dbReference type="GO" id="GO:0016020">
    <property type="term" value="C:membrane"/>
    <property type="evidence" value="ECO:0007669"/>
    <property type="project" value="UniProtKB-SubCell"/>
</dbReference>
<protein>
    <submittedName>
        <fullName evidence="8">Uncharacterized protein</fullName>
    </submittedName>
</protein>
<dbReference type="GO" id="GO:0047184">
    <property type="term" value="F:1-acylglycerophosphocholine O-acyltransferase activity"/>
    <property type="evidence" value="ECO:0007669"/>
    <property type="project" value="TreeGrafter"/>
</dbReference>
<dbReference type="GO" id="GO:0005783">
    <property type="term" value="C:endoplasmic reticulum"/>
    <property type="evidence" value="ECO:0007669"/>
    <property type="project" value="TreeGrafter"/>
</dbReference>
<reference evidence="8 9" key="1">
    <citation type="journal article" date="2007" name="Proc. Natl. Acad. Sci. U.S.A.">
        <title>Dandruff-associated Malassezia genomes reveal convergent and divergent virulence traits shared with plant and human fungal pathogens.</title>
        <authorList>
            <person name="Xu J."/>
            <person name="Saunders C.W."/>
            <person name="Hu P."/>
            <person name="Grant R.A."/>
            <person name="Boekhout T."/>
            <person name="Kuramae E.E."/>
            <person name="Kronstad J.W."/>
            <person name="Deangelis Y.M."/>
            <person name="Reeder N.L."/>
            <person name="Johnstone K.R."/>
            <person name="Leland M."/>
            <person name="Fieno A.M."/>
            <person name="Begley W.M."/>
            <person name="Sun Y."/>
            <person name="Lacey M.P."/>
            <person name="Chaudhary T."/>
            <person name="Keough T."/>
            <person name="Chu L."/>
            <person name="Sears R."/>
            <person name="Yuan B."/>
            <person name="Dawson T.L.Jr."/>
        </authorList>
    </citation>
    <scope>NUCLEOTIDE SEQUENCE [LARGE SCALE GENOMIC DNA]</scope>
    <source>
        <strain evidence="9">ATCC MYA-4612 / CBS 7966</strain>
    </source>
</reference>
<evidence type="ECO:0000313" key="8">
    <source>
        <dbReference type="EMBL" id="EDP44021.1"/>
    </source>
</evidence>
<dbReference type="PANTHER" id="PTHR13906">
    <property type="entry name" value="PORCUPINE"/>
    <property type="match status" value="1"/>
</dbReference>
<dbReference type="Pfam" id="PF03062">
    <property type="entry name" value="MBOAT"/>
    <property type="match status" value="1"/>
</dbReference>
<keyword evidence="3 7" id="KW-0812">Transmembrane</keyword>